<dbReference type="WBParaSite" id="JU765_v2.g15405.t1">
    <property type="protein sequence ID" value="JU765_v2.g15405.t1"/>
    <property type="gene ID" value="JU765_v2.g15405"/>
</dbReference>
<dbReference type="Proteomes" id="UP000887576">
    <property type="component" value="Unplaced"/>
</dbReference>
<evidence type="ECO:0000313" key="1">
    <source>
        <dbReference type="Proteomes" id="UP000887576"/>
    </source>
</evidence>
<accession>A0AC34QEG7</accession>
<proteinExistence type="predicted"/>
<protein>
    <submittedName>
        <fullName evidence="2">Uncharacterized protein</fullName>
    </submittedName>
</protein>
<reference evidence="2" key="1">
    <citation type="submission" date="2022-11" db="UniProtKB">
        <authorList>
            <consortium name="WormBaseParasite"/>
        </authorList>
    </citation>
    <scope>IDENTIFICATION</scope>
</reference>
<sequence length="272" mass="31941">MGVKGKNDATFHVEVITLDERNNWEIRSLFDANELCNASYGMLMNQSDDHYFGVVTTHNKTSEIKHVSFYNLYMACRNNDKTCQHRPKMTLLSVYNQRMMNNLLFQRQKYTDQKTDEWFGPRVRKPLEKYVVLDKNPCSARKYSNQLKRVHVLPQFRDLSYCLYHLYINDSITMIPSKFIGLATRNTSHYIDYIGGRTNFDNCQLIIEPINSIQKFYLGCVCQSSKCMESRVFKKPEDFCPALGDQIDLLELKLNPFIGSLHRFSEWFKNST</sequence>
<evidence type="ECO:0000313" key="2">
    <source>
        <dbReference type="WBParaSite" id="JU765_v2.g15405.t1"/>
    </source>
</evidence>
<name>A0AC34QEG7_9BILA</name>
<organism evidence="1 2">
    <name type="scientific">Panagrolaimus sp. JU765</name>
    <dbReference type="NCBI Taxonomy" id="591449"/>
    <lineage>
        <taxon>Eukaryota</taxon>
        <taxon>Metazoa</taxon>
        <taxon>Ecdysozoa</taxon>
        <taxon>Nematoda</taxon>
        <taxon>Chromadorea</taxon>
        <taxon>Rhabditida</taxon>
        <taxon>Tylenchina</taxon>
        <taxon>Panagrolaimomorpha</taxon>
        <taxon>Panagrolaimoidea</taxon>
        <taxon>Panagrolaimidae</taxon>
        <taxon>Panagrolaimus</taxon>
    </lineage>
</organism>